<dbReference type="RefSeq" id="WP_021010963.1">
    <property type="nucleotide sequence ID" value="NZ_ASHR01000028.1"/>
</dbReference>
<comment type="similarity">
    <text evidence="1">Belongs to the HAD-like hydrolase superfamily. CbbY/CbbZ/Gph/YieH family.</text>
</comment>
<dbReference type="InterPro" id="IPR036412">
    <property type="entry name" value="HAD-like_sf"/>
</dbReference>
<dbReference type="InterPro" id="IPR023198">
    <property type="entry name" value="PGP-like_dom2"/>
</dbReference>
<dbReference type="SFLD" id="SFLDG01129">
    <property type="entry name" value="C1.5:_HAD__Beta-PGM__Phosphata"/>
    <property type="match status" value="1"/>
</dbReference>
<evidence type="ECO:0000256" key="3">
    <source>
        <dbReference type="SAM" id="MobiDB-lite"/>
    </source>
</evidence>
<dbReference type="Pfam" id="PF03636">
    <property type="entry name" value="Glyco_hydro_65N"/>
    <property type="match status" value="1"/>
</dbReference>
<dbReference type="GO" id="GO:0004553">
    <property type="term" value="F:hydrolase activity, hydrolyzing O-glycosyl compounds"/>
    <property type="evidence" value="ECO:0007669"/>
    <property type="project" value="TreeGrafter"/>
</dbReference>
<feature type="domain" description="Glycoside hydrolase family 65 central catalytic" evidence="4">
    <location>
        <begin position="580"/>
        <end position="975"/>
    </location>
</feature>
<dbReference type="InterPro" id="IPR008928">
    <property type="entry name" value="6-hairpin_glycosidase_sf"/>
</dbReference>
<dbReference type="InterPro" id="IPR005195">
    <property type="entry name" value="Glyco_hydro_65_M"/>
</dbReference>
<evidence type="ECO:0000256" key="2">
    <source>
        <dbReference type="ARBA" id="ARBA00023295"/>
    </source>
</evidence>
<comment type="caution">
    <text evidence="7">The sequence shown here is derived from an EMBL/GenBank/DDBJ whole genome shotgun (WGS) entry which is preliminary data.</text>
</comment>
<dbReference type="GO" id="GO:0030246">
    <property type="term" value="F:carbohydrate binding"/>
    <property type="evidence" value="ECO:0007669"/>
    <property type="project" value="InterPro"/>
</dbReference>
<sequence>MRPFSRAGSATEPESTRRETAVPFEAVLFDMDGVVTQTAVVHAAAWKQLFDEVLRDPRLSAADAARPFDEGEDYRRFIDGRQREDGVVAFLASRGIRLPDGSPADGPDEWSVSGLGARKNALFLESVRRDGVAAYPGTVALLERLRSGGVPVGLVTASRNARASLAAAGLDVEFDVIVDGQTAAEERLPGKPDPAMFLAAARLLGVPPARAAVVEDAVSGVEAARRGGFGLVVGIDRTGNREQLELAGADVVLGDVSQLDLGATETDPWTLVYDGFDPAHEGHREALTALGNGYMATRGARPEHHDDGVHYPGTYLTGVYNRATGVIHGQELEEEHLVNVPDWLPLDLRIADGPWWSSGGIRVAAERSELDLRRGVLTRRATLIGESGERLSILQRRLVAMHNPHLAGLETTITAEGFSGAVGVRVGIDAAVANGNVRAYASTRHLSDPSFTEAAIDTVLCEVSTVQSRIGIALAVRTTLTGDATVTPRAAERDGAAHWRQFDLWLEDGRPVTIDKAVAVVTSRDGAIASPGAAALIELDRRRPGFEALLTEHVAAWRRLWGRFAIALDSDRQSRLLLNLHVFHLLQTVSVHSAALDAGVPARGLHGEGYRGHVFWDELFVMPVVGLRCPRVGQALLEYRWRRLDAARAAARAHGLEGALFPWQSGSDGREETPRQLYNTRSARWMPDNSSRQRHVGLAVAFNAWQHFQATGDRDWLAARGAELIVEVTRMFASSARWEPETGRYHIDGVMGPDEYHDGYPHAPGEGLRDNAYTNVLVSWLCDRSADVLEELRGHPGDDLVDRLRITRDEVHLWSVLGSRLAVPFHADGVISQFDGYEQLLELDWQRYRSTYGNIGRLDLILEAEGDMTNRYKLSKQADVLMLIYLLGPAGVIEQLHRLGYECSEGDLERTIAYYLPRTANGSTLSRVVHASVLSRFDEVQAWSTFRAALIADLDDTQGGTTREGIHLGAMSGTVDIVIRAFAGLRTEADALVLDPRLPGHLEHAGFQVGYRGHRVDVSLSPDLVTVSLLPCGAAPIRVGVAGRFALLAGGESERFPLARGTRGDGRSATSAQDPTHRTNREDGR</sequence>
<dbReference type="SUPFAM" id="SSF74650">
    <property type="entry name" value="Galactose mutarotase-like"/>
    <property type="match status" value="1"/>
</dbReference>
<dbReference type="Gene3D" id="1.50.10.10">
    <property type="match status" value="1"/>
</dbReference>
<gene>
    <name evidence="7" type="ORF">L332_05895</name>
</gene>
<feature type="region of interest" description="Disordered" evidence="3">
    <location>
        <begin position="1056"/>
        <end position="1085"/>
    </location>
</feature>
<dbReference type="Gene3D" id="2.60.420.10">
    <property type="entry name" value="Maltose phosphorylase, domain 3"/>
    <property type="match status" value="1"/>
</dbReference>
<evidence type="ECO:0008006" key="9">
    <source>
        <dbReference type="Google" id="ProtNLM"/>
    </source>
</evidence>
<dbReference type="Gene3D" id="1.10.150.240">
    <property type="entry name" value="Putative phosphatase, domain 2"/>
    <property type="match status" value="1"/>
</dbReference>
<proteinExistence type="inferred from homology"/>
<dbReference type="GO" id="GO:0005975">
    <property type="term" value="P:carbohydrate metabolic process"/>
    <property type="evidence" value="ECO:0007669"/>
    <property type="project" value="InterPro"/>
</dbReference>
<dbReference type="Gene3D" id="2.70.98.40">
    <property type="entry name" value="Glycoside hydrolase, family 65, N-terminal domain"/>
    <property type="match status" value="1"/>
</dbReference>
<feature type="domain" description="Glycoside hydrolase family 65 N-terminal" evidence="6">
    <location>
        <begin position="273"/>
        <end position="524"/>
    </location>
</feature>
<dbReference type="InterPro" id="IPR011013">
    <property type="entry name" value="Gal_mutarotase_sf_dom"/>
</dbReference>
<feature type="domain" description="Glycoside hydrolase family 65 C-terminal" evidence="5">
    <location>
        <begin position="985"/>
        <end position="1044"/>
    </location>
</feature>
<dbReference type="PANTHER" id="PTHR11051:SF8">
    <property type="entry name" value="PROTEIN-GLUCOSYLGALACTOSYLHYDROXYLYSINE GLUCOSIDASE"/>
    <property type="match status" value="1"/>
</dbReference>
<evidence type="ECO:0000259" key="6">
    <source>
        <dbReference type="Pfam" id="PF03636"/>
    </source>
</evidence>
<evidence type="ECO:0000313" key="8">
    <source>
        <dbReference type="Proteomes" id="UP000016462"/>
    </source>
</evidence>
<name>U1LAB0_9MICO</name>
<organism evidence="7 8">
    <name type="scientific">Agrococcus pavilionensis RW1</name>
    <dbReference type="NCBI Taxonomy" id="1330458"/>
    <lineage>
        <taxon>Bacteria</taxon>
        <taxon>Bacillati</taxon>
        <taxon>Actinomycetota</taxon>
        <taxon>Actinomycetes</taxon>
        <taxon>Micrococcales</taxon>
        <taxon>Microbacteriaceae</taxon>
        <taxon>Agrococcus</taxon>
    </lineage>
</organism>
<dbReference type="InterPro" id="IPR005194">
    <property type="entry name" value="Glyco_hydro_65_C"/>
</dbReference>
<dbReference type="InterPro" id="IPR006439">
    <property type="entry name" value="HAD-SF_hydro_IA"/>
</dbReference>
<dbReference type="NCBIfam" id="TIGR02009">
    <property type="entry name" value="PGMB-YQAB-SF"/>
    <property type="match status" value="1"/>
</dbReference>
<dbReference type="NCBIfam" id="TIGR01509">
    <property type="entry name" value="HAD-SF-IA-v3"/>
    <property type="match status" value="1"/>
</dbReference>
<dbReference type="PANTHER" id="PTHR11051">
    <property type="entry name" value="GLYCOSYL HYDROLASE-RELATED"/>
    <property type="match status" value="1"/>
</dbReference>
<evidence type="ECO:0000313" key="7">
    <source>
        <dbReference type="EMBL" id="ERG63988.1"/>
    </source>
</evidence>
<protein>
    <recommendedName>
        <fullName evidence="9">Beta-phosphoglucomutase</fullName>
    </recommendedName>
</protein>
<accession>U1LAB0</accession>
<feature type="compositionally biased region" description="Basic and acidic residues" evidence="3">
    <location>
        <begin position="1056"/>
        <end position="1066"/>
    </location>
</feature>
<keyword evidence="2" id="KW-0378">Hydrolase</keyword>
<dbReference type="InterPro" id="IPR010976">
    <property type="entry name" value="B-phosphoglucomutase_hydrolase"/>
</dbReference>
<dbReference type="Pfam" id="PF03632">
    <property type="entry name" value="Glyco_hydro_65m"/>
    <property type="match status" value="1"/>
</dbReference>
<dbReference type="SFLD" id="SFLDS00003">
    <property type="entry name" value="Haloacid_Dehalogenase"/>
    <property type="match status" value="1"/>
</dbReference>
<evidence type="ECO:0000256" key="1">
    <source>
        <dbReference type="ARBA" id="ARBA00006171"/>
    </source>
</evidence>
<dbReference type="InterPro" id="IPR005196">
    <property type="entry name" value="Glyco_hydro_65_N"/>
</dbReference>
<dbReference type="EMBL" id="ASHR01000028">
    <property type="protein sequence ID" value="ERG63988.1"/>
    <property type="molecule type" value="Genomic_DNA"/>
</dbReference>
<dbReference type="Proteomes" id="UP000016462">
    <property type="component" value="Unassembled WGS sequence"/>
</dbReference>
<dbReference type="InterPro" id="IPR023214">
    <property type="entry name" value="HAD_sf"/>
</dbReference>
<feature type="compositionally biased region" description="Basic and acidic residues" evidence="3">
    <location>
        <begin position="1075"/>
        <end position="1085"/>
    </location>
</feature>
<dbReference type="AlphaFoldDB" id="U1LAB0"/>
<dbReference type="SUPFAM" id="SSF48208">
    <property type="entry name" value="Six-hairpin glycosidases"/>
    <property type="match status" value="1"/>
</dbReference>
<reference evidence="7 8" key="1">
    <citation type="journal article" date="2013" name="Genome Announc.">
        <title>First draft genome sequence from a member of the genus agrococcus, isolated from modern microbialites.</title>
        <authorList>
            <person name="White R.A.III."/>
            <person name="Grassa C.J."/>
            <person name="Suttle C.A."/>
        </authorList>
    </citation>
    <scope>NUCLEOTIDE SEQUENCE [LARGE SCALE GENOMIC DNA]</scope>
    <source>
        <strain evidence="7 8">RW1</strain>
    </source>
</reference>
<dbReference type="Pfam" id="PF00702">
    <property type="entry name" value="Hydrolase"/>
    <property type="match status" value="1"/>
</dbReference>
<keyword evidence="2" id="KW-0326">Glycosidase</keyword>
<keyword evidence="8" id="KW-1185">Reference proteome</keyword>
<dbReference type="GO" id="GO:0016757">
    <property type="term" value="F:glycosyltransferase activity"/>
    <property type="evidence" value="ECO:0007669"/>
    <property type="project" value="UniProtKB-ARBA"/>
</dbReference>
<dbReference type="FunFam" id="1.50.10.10:FF:000053">
    <property type="entry name" value="Putative glycosyl hydrolase"/>
    <property type="match status" value="1"/>
</dbReference>
<dbReference type="SUPFAM" id="SSF56784">
    <property type="entry name" value="HAD-like"/>
    <property type="match status" value="1"/>
</dbReference>
<dbReference type="OrthoDB" id="9816160at2"/>
<evidence type="ECO:0000259" key="4">
    <source>
        <dbReference type="Pfam" id="PF03632"/>
    </source>
</evidence>
<dbReference type="InterPro" id="IPR037018">
    <property type="entry name" value="GH65_N"/>
</dbReference>
<evidence type="ECO:0000259" key="5">
    <source>
        <dbReference type="Pfam" id="PF03633"/>
    </source>
</evidence>
<dbReference type="Gene3D" id="3.40.50.1000">
    <property type="entry name" value="HAD superfamily/HAD-like"/>
    <property type="match status" value="1"/>
</dbReference>
<dbReference type="InterPro" id="IPR012341">
    <property type="entry name" value="6hp_glycosidase-like_sf"/>
</dbReference>
<dbReference type="Pfam" id="PF03633">
    <property type="entry name" value="Glyco_hydro_65C"/>
    <property type="match status" value="1"/>
</dbReference>